<dbReference type="InterPro" id="IPR020806">
    <property type="entry name" value="PKS_PP-bd"/>
</dbReference>
<accession>A0A2S9Q1C2</accession>
<organism evidence="4 5">
    <name type="scientific">Streptomyces solincola</name>
    <dbReference type="NCBI Taxonomy" id="2100817"/>
    <lineage>
        <taxon>Bacteria</taxon>
        <taxon>Bacillati</taxon>
        <taxon>Actinomycetota</taxon>
        <taxon>Actinomycetes</taxon>
        <taxon>Kitasatosporales</taxon>
        <taxon>Streptomycetaceae</taxon>
        <taxon>Streptomyces</taxon>
    </lineage>
</organism>
<dbReference type="SMART" id="SM00823">
    <property type="entry name" value="PKS_PP"/>
    <property type="match status" value="1"/>
</dbReference>
<evidence type="ECO:0000256" key="2">
    <source>
        <dbReference type="ARBA" id="ARBA00022553"/>
    </source>
</evidence>
<gene>
    <name evidence="4" type="ORF">C6N75_03950</name>
</gene>
<protein>
    <submittedName>
        <fullName evidence="4">Phosphopantetheine-binding protein</fullName>
    </submittedName>
</protein>
<proteinExistence type="predicted"/>
<keyword evidence="1" id="KW-0596">Phosphopantetheine</keyword>
<dbReference type="SUPFAM" id="SSF47336">
    <property type="entry name" value="ACP-like"/>
    <property type="match status" value="1"/>
</dbReference>
<comment type="caution">
    <text evidence="4">The sequence shown here is derived from an EMBL/GenBank/DDBJ whole genome shotgun (WGS) entry which is preliminary data.</text>
</comment>
<reference evidence="4 5" key="1">
    <citation type="submission" date="2018-03" db="EMBL/GenBank/DDBJ databases">
        <title>Novel Streptomyces sp. from soil.</title>
        <authorList>
            <person name="Tan G.Y.A."/>
            <person name="Lee Z.Y."/>
        </authorList>
    </citation>
    <scope>NUCLEOTIDE SEQUENCE [LARGE SCALE GENOMIC DNA]</scope>
    <source>
        <strain evidence="4 5">ST5x</strain>
    </source>
</reference>
<dbReference type="GO" id="GO:0031177">
    <property type="term" value="F:phosphopantetheine binding"/>
    <property type="evidence" value="ECO:0007669"/>
    <property type="project" value="InterPro"/>
</dbReference>
<name>A0A2S9Q1C2_9ACTN</name>
<dbReference type="InterPro" id="IPR009081">
    <property type="entry name" value="PP-bd_ACP"/>
</dbReference>
<dbReference type="Gene3D" id="1.10.1200.10">
    <property type="entry name" value="ACP-like"/>
    <property type="match status" value="1"/>
</dbReference>
<dbReference type="RefSeq" id="WP_105867427.1">
    <property type="nucleotide sequence ID" value="NZ_PVLV01000053.1"/>
</dbReference>
<keyword evidence="2" id="KW-0597">Phosphoprotein</keyword>
<dbReference type="OrthoDB" id="4271696at2"/>
<evidence type="ECO:0000313" key="5">
    <source>
        <dbReference type="Proteomes" id="UP000239322"/>
    </source>
</evidence>
<dbReference type="GO" id="GO:0017000">
    <property type="term" value="P:antibiotic biosynthetic process"/>
    <property type="evidence" value="ECO:0007669"/>
    <property type="project" value="UniProtKB-ARBA"/>
</dbReference>
<evidence type="ECO:0000313" key="4">
    <source>
        <dbReference type="EMBL" id="PRH80480.1"/>
    </source>
</evidence>
<evidence type="ECO:0000256" key="1">
    <source>
        <dbReference type="ARBA" id="ARBA00022450"/>
    </source>
</evidence>
<sequence>MSPRSQTELTVRAVIGEILPDLPAADVTLDKNLRDLGADSVDRVEIISLLTHRLGSREPISSFADIPDLAALIDHLSRGSQ</sequence>
<dbReference type="Proteomes" id="UP000239322">
    <property type="component" value="Unassembled WGS sequence"/>
</dbReference>
<evidence type="ECO:0000259" key="3">
    <source>
        <dbReference type="PROSITE" id="PS50075"/>
    </source>
</evidence>
<dbReference type="InterPro" id="IPR036736">
    <property type="entry name" value="ACP-like_sf"/>
</dbReference>
<dbReference type="AlphaFoldDB" id="A0A2S9Q1C2"/>
<dbReference type="EMBL" id="PVLV01000053">
    <property type="protein sequence ID" value="PRH80480.1"/>
    <property type="molecule type" value="Genomic_DNA"/>
</dbReference>
<keyword evidence="5" id="KW-1185">Reference proteome</keyword>
<feature type="domain" description="Carrier" evidence="3">
    <location>
        <begin position="2"/>
        <end position="80"/>
    </location>
</feature>
<dbReference type="PROSITE" id="PS50075">
    <property type="entry name" value="CARRIER"/>
    <property type="match status" value="1"/>
</dbReference>
<dbReference type="Pfam" id="PF00550">
    <property type="entry name" value="PP-binding"/>
    <property type="match status" value="1"/>
</dbReference>